<keyword evidence="7" id="KW-1185">Reference proteome</keyword>
<comment type="caution">
    <text evidence="6">The sequence shown here is derived from an EMBL/GenBank/DDBJ whole genome shotgun (WGS) entry which is preliminary data.</text>
</comment>
<dbReference type="EMBL" id="CAJJDP010000055">
    <property type="protein sequence ID" value="CAD8170523.1"/>
    <property type="molecule type" value="Genomic_DNA"/>
</dbReference>
<proteinExistence type="predicted"/>
<dbReference type="GO" id="GO:0036064">
    <property type="term" value="C:ciliary basal body"/>
    <property type="evidence" value="ECO:0007669"/>
    <property type="project" value="TreeGrafter"/>
</dbReference>
<dbReference type="PROSITE" id="PS51221">
    <property type="entry name" value="TTL"/>
    <property type="match status" value="1"/>
</dbReference>
<dbReference type="Pfam" id="PF03133">
    <property type="entry name" value="TTL"/>
    <property type="match status" value="1"/>
</dbReference>
<evidence type="ECO:0000256" key="3">
    <source>
        <dbReference type="ARBA" id="ARBA00022840"/>
    </source>
</evidence>
<dbReference type="PANTHER" id="PTHR12241">
    <property type="entry name" value="TUBULIN POLYGLUTAMYLASE"/>
    <property type="match status" value="1"/>
</dbReference>
<keyword evidence="2" id="KW-0547">Nucleotide-binding</keyword>
<dbReference type="PANTHER" id="PTHR12241:SF147">
    <property type="entry name" value="TUBULIN POLYGLUTAMYLASE TTLL7"/>
    <property type="match status" value="1"/>
</dbReference>
<accession>A0A8S1V1T5</accession>
<reference evidence="6" key="1">
    <citation type="submission" date="2021-01" db="EMBL/GenBank/DDBJ databases">
        <authorList>
            <consortium name="Genoscope - CEA"/>
            <person name="William W."/>
        </authorList>
    </citation>
    <scope>NUCLEOTIDE SEQUENCE</scope>
</reference>
<sequence>MQQQDDSQTQKEVTKPKNKAKKNKERLIMNVSSSQYPVIRYVGKKMLNWKIQKEENGTNWDVWWTDGAVFSDLLGRMNAHQKVNHFPGMYSLARKNHLGRNLMKMHKQFPKAYNYFPYTWLLPAELSDFRANIGKNKTFIIKPEASCQGKGIMLVKDSEGLSIHEHYVAQRYLSNPYLIDGLKFDLRIYVLLAGCDPLRIYIFKEGLARFATEQYKKPGKDNLDNICMHLTNYAVNKDNENFVFNQSDQQMDVGHKRSMTSVFELLRSKGENVDLLWNTIKKMMIKTFCAVQPILAHQYKSCQPNNHMNNMCFEVLGMDVILDHKLKPYLLEVNHSPSFTTDTPLDATIKRSLISQSLILMNCTWKAKQEIINQERQILQQRMLTNKPTRLTFEERQKLIKQCQDMRDQYENQNLGNFEKVYPLEQYEEEYEKFIEYAGQLYQESTGASKALKQLQQQQQQQQYQQQHQQQQQQSSKRIEKTELKSEITLRNLEYKSESKILEQKTEFVRLKSEKSSGMKRILKKEYSTALLADETIRNIKFTGLKPQQRALLKQETVRKNFKLPVSQGTFVTPKLFMINENNKNGNNPF</sequence>
<keyword evidence="3" id="KW-0067">ATP-binding</keyword>
<dbReference type="OMA" id="EADLECF"/>
<evidence type="ECO:0000313" key="6">
    <source>
        <dbReference type="EMBL" id="CAD8170523.1"/>
    </source>
</evidence>
<name>A0A8S1V1T5_PAROT</name>
<evidence type="ECO:0000313" key="7">
    <source>
        <dbReference type="Proteomes" id="UP000683925"/>
    </source>
</evidence>
<protein>
    <recommendedName>
        <fullName evidence="8">Tubulin-tyrosine ligase family protein</fullName>
    </recommendedName>
</protein>
<keyword evidence="1" id="KW-0436">Ligase</keyword>
<feature type="coiled-coil region" evidence="4">
    <location>
        <begin position="393"/>
        <end position="474"/>
    </location>
</feature>
<dbReference type="OrthoDB" id="202825at2759"/>
<evidence type="ECO:0000256" key="1">
    <source>
        <dbReference type="ARBA" id="ARBA00022598"/>
    </source>
</evidence>
<dbReference type="Proteomes" id="UP000683925">
    <property type="component" value="Unassembled WGS sequence"/>
</dbReference>
<dbReference type="GO" id="GO:0070740">
    <property type="term" value="F:tubulin-glutamic acid ligase activity"/>
    <property type="evidence" value="ECO:0007669"/>
    <property type="project" value="TreeGrafter"/>
</dbReference>
<dbReference type="GO" id="GO:0005524">
    <property type="term" value="F:ATP binding"/>
    <property type="evidence" value="ECO:0007669"/>
    <property type="project" value="UniProtKB-KW"/>
</dbReference>
<gene>
    <name evidence="6" type="ORF">POCTA_138.1.T0550221</name>
</gene>
<dbReference type="InterPro" id="IPR004344">
    <property type="entry name" value="TTL/TTLL_fam"/>
</dbReference>
<evidence type="ECO:0008006" key="8">
    <source>
        <dbReference type="Google" id="ProtNLM"/>
    </source>
</evidence>
<dbReference type="GO" id="GO:0000226">
    <property type="term" value="P:microtubule cytoskeleton organization"/>
    <property type="evidence" value="ECO:0007669"/>
    <property type="project" value="TreeGrafter"/>
</dbReference>
<evidence type="ECO:0000256" key="5">
    <source>
        <dbReference type="SAM" id="MobiDB-lite"/>
    </source>
</evidence>
<keyword evidence="4" id="KW-0175">Coiled coil</keyword>
<evidence type="ECO:0000256" key="4">
    <source>
        <dbReference type="SAM" id="Coils"/>
    </source>
</evidence>
<organism evidence="6 7">
    <name type="scientific">Paramecium octaurelia</name>
    <dbReference type="NCBI Taxonomy" id="43137"/>
    <lineage>
        <taxon>Eukaryota</taxon>
        <taxon>Sar</taxon>
        <taxon>Alveolata</taxon>
        <taxon>Ciliophora</taxon>
        <taxon>Intramacronucleata</taxon>
        <taxon>Oligohymenophorea</taxon>
        <taxon>Peniculida</taxon>
        <taxon>Parameciidae</taxon>
        <taxon>Paramecium</taxon>
    </lineage>
</organism>
<dbReference type="AlphaFoldDB" id="A0A8S1V1T5"/>
<evidence type="ECO:0000256" key="2">
    <source>
        <dbReference type="ARBA" id="ARBA00022741"/>
    </source>
</evidence>
<dbReference type="GO" id="GO:0015631">
    <property type="term" value="F:tubulin binding"/>
    <property type="evidence" value="ECO:0007669"/>
    <property type="project" value="TreeGrafter"/>
</dbReference>
<feature type="region of interest" description="Disordered" evidence="5">
    <location>
        <begin position="1"/>
        <end position="25"/>
    </location>
</feature>